<organism evidence="2 3">
    <name type="scientific">Caerostris extrusa</name>
    <name type="common">Bark spider</name>
    <name type="synonym">Caerostris bankana</name>
    <dbReference type="NCBI Taxonomy" id="172846"/>
    <lineage>
        <taxon>Eukaryota</taxon>
        <taxon>Metazoa</taxon>
        <taxon>Ecdysozoa</taxon>
        <taxon>Arthropoda</taxon>
        <taxon>Chelicerata</taxon>
        <taxon>Arachnida</taxon>
        <taxon>Araneae</taxon>
        <taxon>Araneomorphae</taxon>
        <taxon>Entelegynae</taxon>
        <taxon>Araneoidea</taxon>
        <taxon>Araneidae</taxon>
        <taxon>Caerostris</taxon>
    </lineage>
</organism>
<evidence type="ECO:0000313" key="3">
    <source>
        <dbReference type="Proteomes" id="UP001054945"/>
    </source>
</evidence>
<reference evidence="2 3" key="1">
    <citation type="submission" date="2021-06" db="EMBL/GenBank/DDBJ databases">
        <title>Caerostris extrusa draft genome.</title>
        <authorList>
            <person name="Kono N."/>
            <person name="Arakawa K."/>
        </authorList>
    </citation>
    <scope>NUCLEOTIDE SEQUENCE [LARGE SCALE GENOMIC DNA]</scope>
</reference>
<evidence type="ECO:0000256" key="1">
    <source>
        <dbReference type="SAM" id="MobiDB-lite"/>
    </source>
</evidence>
<protein>
    <submittedName>
        <fullName evidence="2">Uncharacterized protein</fullName>
    </submittedName>
</protein>
<proteinExistence type="predicted"/>
<dbReference type="AlphaFoldDB" id="A0AAV4N092"/>
<comment type="caution">
    <text evidence="2">The sequence shown here is derived from an EMBL/GenBank/DDBJ whole genome shotgun (WGS) entry which is preliminary data.</text>
</comment>
<name>A0AAV4N092_CAEEX</name>
<accession>A0AAV4N092</accession>
<gene>
    <name evidence="2" type="ORF">CEXT_650331</name>
</gene>
<dbReference type="Proteomes" id="UP001054945">
    <property type="component" value="Unassembled WGS sequence"/>
</dbReference>
<evidence type="ECO:0000313" key="2">
    <source>
        <dbReference type="EMBL" id="GIX77418.1"/>
    </source>
</evidence>
<dbReference type="EMBL" id="BPLR01020325">
    <property type="protein sequence ID" value="GIX77418.1"/>
    <property type="molecule type" value="Genomic_DNA"/>
</dbReference>
<feature type="region of interest" description="Disordered" evidence="1">
    <location>
        <begin position="46"/>
        <end position="73"/>
    </location>
</feature>
<sequence>MQNIIKENEITKTETLQEKLCENITNSLKAHAEKISEEQITIQLETTTENETTSEQETAQATPQQKAGQQPSTPAIEWFQTKDPAVQSRTRPLVVAHLFSVGVYQNTETPLTAVRPVARLRRTRSD</sequence>
<keyword evidence="3" id="KW-1185">Reference proteome</keyword>
<feature type="compositionally biased region" description="Low complexity" evidence="1">
    <location>
        <begin position="46"/>
        <end position="65"/>
    </location>
</feature>